<dbReference type="AlphaFoldDB" id="H6QAF9"/>
<accession>H6QAF9</accession>
<dbReference type="GO" id="GO:0004527">
    <property type="term" value="F:exonuclease activity"/>
    <property type="evidence" value="ECO:0007669"/>
    <property type="project" value="UniProtKB-KW"/>
</dbReference>
<feature type="domain" description="Exonuclease" evidence="1">
    <location>
        <begin position="1"/>
        <end position="167"/>
    </location>
</feature>
<dbReference type="Proteomes" id="UP000009062">
    <property type="component" value="Chromosome"/>
</dbReference>
<evidence type="ECO:0000313" key="3">
    <source>
        <dbReference type="Proteomes" id="UP000009062"/>
    </source>
</evidence>
<evidence type="ECO:0000259" key="1">
    <source>
        <dbReference type="SMART" id="SM00479"/>
    </source>
</evidence>
<dbReference type="GO" id="GO:0003676">
    <property type="term" value="F:nucleic acid binding"/>
    <property type="evidence" value="ECO:0007669"/>
    <property type="project" value="InterPro"/>
</dbReference>
<sequence length="173" mass="19647">MIAFDAEYTSLKDMRLVSFALVPVEEDSVKVNKSVYIIVSQKNVGSSAKIHGIVGDIGINEEEALTILYNHIINNILIVYTTIDIQFLKNKFGKKVKGVKYIDVAKAYISYMSRKSWLDTELQKGLDLETIAKKLNIHLTDFIFHNALLDAIHTALIYIKLKKIGIKMKMEKI</sequence>
<dbReference type="Gene3D" id="3.30.420.10">
    <property type="entry name" value="Ribonuclease H-like superfamily/Ribonuclease H"/>
    <property type="match status" value="1"/>
</dbReference>
<dbReference type="HOGENOM" id="CLU_1544262_0_0_2"/>
<dbReference type="SUPFAM" id="SSF53098">
    <property type="entry name" value="Ribonuclease H-like"/>
    <property type="match status" value="1"/>
</dbReference>
<proteinExistence type="predicted"/>
<keyword evidence="3" id="KW-1185">Reference proteome</keyword>
<dbReference type="SMART" id="SM00479">
    <property type="entry name" value="EXOIII"/>
    <property type="match status" value="1"/>
</dbReference>
<reference evidence="2 3" key="1">
    <citation type="journal article" date="2012" name="Stand. Genomic Sci.">
        <title>Complete genome sequence of Pyrobaculum oguniense.</title>
        <authorList>
            <person name="Bernick D.L."/>
            <person name="Karplus K."/>
            <person name="Lui L.M."/>
            <person name="Coker J.K."/>
            <person name="Murphy J.N."/>
            <person name="Chan P.P."/>
            <person name="Cozen A.E."/>
            <person name="Lowe T.M."/>
        </authorList>
    </citation>
    <scope>NUCLEOTIDE SEQUENCE [LARGE SCALE GENOMIC DNA]</scope>
    <source>
        <strain evidence="2 3">TE7</strain>
    </source>
</reference>
<dbReference type="EMBL" id="CP003316">
    <property type="protein sequence ID" value="AFA39439.1"/>
    <property type="molecule type" value="Genomic_DNA"/>
</dbReference>
<gene>
    <name evidence="2" type="ordered locus">Pogu_1412</name>
</gene>
<keyword evidence="2" id="KW-0269">Exonuclease</keyword>
<dbReference type="eggNOG" id="arCOG05109">
    <property type="taxonomic scope" value="Archaea"/>
</dbReference>
<dbReference type="InterPro" id="IPR036397">
    <property type="entry name" value="RNaseH_sf"/>
</dbReference>
<organism evidence="2 3">
    <name type="scientific">Pyrobaculum oguniense (strain DSM 13380 / JCM 10595 / TE7)</name>
    <dbReference type="NCBI Taxonomy" id="698757"/>
    <lineage>
        <taxon>Archaea</taxon>
        <taxon>Thermoproteota</taxon>
        <taxon>Thermoprotei</taxon>
        <taxon>Thermoproteales</taxon>
        <taxon>Thermoproteaceae</taxon>
        <taxon>Pyrobaculum</taxon>
    </lineage>
</organism>
<dbReference type="InterPro" id="IPR013520">
    <property type="entry name" value="Ribonucl_H"/>
</dbReference>
<dbReference type="STRING" id="698757.Pogu_1412"/>
<protein>
    <submittedName>
        <fullName evidence="2">Exonuclease</fullName>
    </submittedName>
</protein>
<name>H6QAF9_PYROT</name>
<keyword evidence="2" id="KW-0540">Nuclease</keyword>
<evidence type="ECO:0000313" key="2">
    <source>
        <dbReference type="EMBL" id="AFA39439.1"/>
    </source>
</evidence>
<dbReference type="InterPro" id="IPR012337">
    <property type="entry name" value="RNaseH-like_sf"/>
</dbReference>
<dbReference type="KEGG" id="pog:Pogu_1412"/>
<keyword evidence="2" id="KW-0378">Hydrolase</keyword>